<dbReference type="PANTHER" id="PTHR43827">
    <property type="entry name" value="2,5-DIKETO-D-GLUCONIC ACID REDUCTASE"/>
    <property type="match status" value="1"/>
</dbReference>
<dbReference type="PRINTS" id="PR00069">
    <property type="entry name" value="ALDKETRDTASE"/>
</dbReference>
<feature type="domain" description="NADP-dependent oxidoreductase" evidence="4">
    <location>
        <begin position="20"/>
        <end position="262"/>
    </location>
</feature>
<keyword evidence="3" id="KW-0560">Oxidoreductase</keyword>
<dbReference type="InterPro" id="IPR018170">
    <property type="entry name" value="Aldo/ket_reductase_CS"/>
</dbReference>
<evidence type="ECO:0000256" key="3">
    <source>
        <dbReference type="ARBA" id="ARBA00023002"/>
    </source>
</evidence>
<organism evidence="5 6">
    <name type="scientific">Scopulibacillus cellulosilyticus</name>
    <dbReference type="NCBI Taxonomy" id="2665665"/>
    <lineage>
        <taxon>Bacteria</taxon>
        <taxon>Bacillati</taxon>
        <taxon>Bacillota</taxon>
        <taxon>Bacilli</taxon>
        <taxon>Bacillales</taxon>
        <taxon>Sporolactobacillaceae</taxon>
        <taxon>Scopulibacillus</taxon>
    </lineage>
</organism>
<dbReference type="CDD" id="cd19157">
    <property type="entry name" value="AKR_AKR5G1-3"/>
    <property type="match status" value="1"/>
</dbReference>
<dbReference type="InterPro" id="IPR020471">
    <property type="entry name" value="AKR"/>
</dbReference>
<dbReference type="InterPro" id="IPR044500">
    <property type="entry name" value="AKR5G"/>
</dbReference>
<dbReference type="EMBL" id="JBHTCO010000015">
    <property type="protein sequence ID" value="MFC7393770.1"/>
    <property type="molecule type" value="Genomic_DNA"/>
</dbReference>
<evidence type="ECO:0000256" key="2">
    <source>
        <dbReference type="ARBA" id="ARBA00022857"/>
    </source>
</evidence>
<evidence type="ECO:0000256" key="1">
    <source>
        <dbReference type="ARBA" id="ARBA00007905"/>
    </source>
</evidence>
<dbReference type="PANTHER" id="PTHR43827:SF3">
    <property type="entry name" value="NADP-DEPENDENT OXIDOREDUCTASE DOMAIN-CONTAINING PROTEIN"/>
    <property type="match status" value="1"/>
</dbReference>
<dbReference type="InterPro" id="IPR023210">
    <property type="entry name" value="NADP_OxRdtase_dom"/>
</dbReference>
<accession>A0ABW2PZN2</accession>
<dbReference type="Pfam" id="PF00248">
    <property type="entry name" value="Aldo_ket_red"/>
    <property type="match status" value="1"/>
</dbReference>
<evidence type="ECO:0000259" key="4">
    <source>
        <dbReference type="Pfam" id="PF00248"/>
    </source>
</evidence>
<dbReference type="PROSITE" id="PS00063">
    <property type="entry name" value="ALDOKETO_REDUCTASE_3"/>
    <property type="match status" value="1"/>
</dbReference>
<dbReference type="InterPro" id="IPR036812">
    <property type="entry name" value="NAD(P)_OxRdtase_dom_sf"/>
</dbReference>
<reference evidence="6" key="1">
    <citation type="journal article" date="2019" name="Int. J. Syst. Evol. Microbiol.">
        <title>The Global Catalogue of Microorganisms (GCM) 10K type strain sequencing project: providing services to taxonomists for standard genome sequencing and annotation.</title>
        <authorList>
            <consortium name="The Broad Institute Genomics Platform"/>
            <consortium name="The Broad Institute Genome Sequencing Center for Infectious Disease"/>
            <person name="Wu L."/>
            <person name="Ma J."/>
        </authorList>
    </citation>
    <scope>NUCLEOTIDE SEQUENCE [LARGE SCALE GENOMIC DNA]</scope>
    <source>
        <strain evidence="6">CGMCC 1.16305</strain>
    </source>
</reference>
<evidence type="ECO:0000313" key="6">
    <source>
        <dbReference type="Proteomes" id="UP001596505"/>
    </source>
</evidence>
<dbReference type="PROSITE" id="PS00062">
    <property type="entry name" value="ALDOKETO_REDUCTASE_2"/>
    <property type="match status" value="1"/>
</dbReference>
<name>A0ABW2PZN2_9BACL</name>
<protein>
    <submittedName>
        <fullName evidence="5">Aldo/keto reductase</fullName>
    </submittedName>
</protein>
<proteinExistence type="inferred from homology"/>
<evidence type="ECO:0000313" key="5">
    <source>
        <dbReference type="EMBL" id="MFC7393770.1"/>
    </source>
</evidence>
<keyword evidence="6" id="KW-1185">Reference proteome</keyword>
<dbReference type="SUPFAM" id="SSF51430">
    <property type="entry name" value="NAD(P)-linked oxidoreductase"/>
    <property type="match status" value="1"/>
</dbReference>
<dbReference type="PROSITE" id="PS00798">
    <property type="entry name" value="ALDOKETO_REDUCTASE_1"/>
    <property type="match status" value="1"/>
</dbReference>
<comment type="similarity">
    <text evidence="1">Belongs to the aldo/keto reductase family.</text>
</comment>
<sequence>MANSITDVTTLSNGVKMPWLGFGVFQVEEGETVESAVKHALKTGYRSIDTAAVYGNEKGVGNAIRESGIERDKLFVTTKVWNSAQGYDSTLQAFEESREKLGLDYVDLYLIHWPVEGKYIDTWKAMEKLYHEGKVRAIGVSNFHEHHLQDLMKNTEVKPMVNQIELHPHLNQEPLRNYCKENDIQVEAWSPLAQGKVLSDSVITKIADKYGKSPAQVVIRWDLQNGIVTIPKSVTPHRIEENANVFDFELTNEEMNQINAVNKDERTGPDPDNFDF</sequence>
<comment type="caution">
    <text evidence="5">The sequence shown here is derived from an EMBL/GenBank/DDBJ whole genome shotgun (WGS) entry which is preliminary data.</text>
</comment>
<dbReference type="RefSeq" id="WP_380966429.1">
    <property type="nucleotide sequence ID" value="NZ_JBHTCO010000015.1"/>
</dbReference>
<dbReference type="Gene3D" id="3.20.20.100">
    <property type="entry name" value="NADP-dependent oxidoreductase domain"/>
    <property type="match status" value="1"/>
</dbReference>
<dbReference type="Proteomes" id="UP001596505">
    <property type="component" value="Unassembled WGS sequence"/>
</dbReference>
<dbReference type="PIRSF" id="PIRSF000097">
    <property type="entry name" value="AKR"/>
    <property type="match status" value="1"/>
</dbReference>
<keyword evidence="2" id="KW-0521">NADP</keyword>
<gene>
    <name evidence="5" type="ORF">ACFQRG_12480</name>
</gene>